<reference evidence="2 3" key="1">
    <citation type="journal article" date="2010" name="Stand. Genomic Sci.">
        <title>Complete genome sequence of Thermaerobacter marianensis type strain (7p75a).</title>
        <authorList>
            <person name="Han C."/>
            <person name="Gu W."/>
            <person name="Zhang X."/>
            <person name="Lapidus A."/>
            <person name="Nolan M."/>
            <person name="Copeland A."/>
            <person name="Lucas S."/>
            <person name="Del Rio T.G."/>
            <person name="Tice H."/>
            <person name="Cheng J.F."/>
            <person name="Tapia R."/>
            <person name="Goodwin L."/>
            <person name="Pitluck S."/>
            <person name="Pagani I."/>
            <person name="Ivanova N."/>
            <person name="Mavromatis K."/>
            <person name="Mikhailova N."/>
            <person name="Pati A."/>
            <person name="Chen A."/>
            <person name="Palaniappan K."/>
            <person name="Land M."/>
            <person name="Hauser L."/>
            <person name="Chang Y.J."/>
            <person name="Jeffries C.D."/>
            <person name="Schneider S."/>
            <person name="Rohde M."/>
            <person name="Goker M."/>
            <person name="Pukall R."/>
            <person name="Woyke T."/>
            <person name="Bristow J."/>
            <person name="Eisen J.A."/>
            <person name="Markowitz V."/>
            <person name="Hugenholtz P."/>
            <person name="Kyrpides N.C."/>
            <person name="Klenk H.P."/>
            <person name="Detter J.C."/>
        </authorList>
    </citation>
    <scope>NUCLEOTIDE SEQUENCE [LARGE SCALE GENOMIC DNA]</scope>
    <source>
        <strain evidence="3">ATCC 700841 / DSM 12885 / JCM 10246 / 7p75a</strain>
    </source>
</reference>
<keyword evidence="3" id="KW-1185">Reference proteome</keyword>
<proteinExistence type="predicted"/>
<reference evidence="3" key="2">
    <citation type="journal article" date="2010" name="Stand. Genomic Sci.">
        <title>Complete genome sequence of Thermaerobacter marianensis type strain (7p75aT).</title>
        <authorList>
            <person name="Han C."/>
            <person name="Gu W."/>
            <person name="Zhang X."/>
            <person name="Lapidus A."/>
            <person name="Nolan M."/>
            <person name="Copeland A."/>
            <person name="Lucas S."/>
            <person name="Glavina Del Rio T."/>
            <person name="Tice H."/>
            <person name="Cheng J."/>
            <person name="Tapia R."/>
            <person name="Goodwin L."/>
            <person name="Pitluck S."/>
            <person name="Pagani I."/>
            <person name="Ivanova N."/>
            <person name="Mavromatis K."/>
            <person name="Mikhailova N."/>
            <person name="Pati A."/>
            <person name="Chen A."/>
            <person name="Palaniappan K."/>
            <person name="Land M."/>
            <person name="Hauser L."/>
            <person name="Chang Y."/>
            <person name="Jeffries C."/>
            <person name="Schneider S."/>
            <person name="Rohde M."/>
            <person name="Goker M."/>
            <person name="Pukall R."/>
            <person name="Woyke T."/>
            <person name="Bristow J."/>
            <person name="Eisen J."/>
            <person name="Markowitz V."/>
            <person name="Hugenholtz P."/>
            <person name="Kyrpides N."/>
            <person name="Klenk H."/>
            <person name="Detter J."/>
        </authorList>
    </citation>
    <scope>NUCLEOTIDE SEQUENCE [LARGE SCALE GENOMIC DNA]</scope>
    <source>
        <strain evidence="3">ATCC 700841 / DSM 12885 / JCM 10246 / 7p75a</strain>
    </source>
</reference>
<dbReference type="Proteomes" id="UP000008915">
    <property type="component" value="Chromosome"/>
</dbReference>
<dbReference type="KEGG" id="tmr:Tmar_1396"/>
<dbReference type="HOGENOM" id="CLU_1601918_0_0_9"/>
<organism evidence="2 3">
    <name type="scientific">Thermaerobacter marianensis (strain ATCC 700841 / DSM 12885 / JCM 10246 / 7p75a)</name>
    <dbReference type="NCBI Taxonomy" id="644966"/>
    <lineage>
        <taxon>Bacteria</taxon>
        <taxon>Bacillati</taxon>
        <taxon>Bacillota</taxon>
        <taxon>Clostridia</taxon>
        <taxon>Eubacteriales</taxon>
        <taxon>Clostridiales Family XVII. Incertae Sedis</taxon>
        <taxon>Thermaerobacter</taxon>
    </lineage>
</organism>
<dbReference type="EMBL" id="CP002344">
    <property type="protein sequence ID" value="ADU51509.1"/>
    <property type="molecule type" value="Genomic_DNA"/>
</dbReference>
<dbReference type="AlphaFoldDB" id="E6SML7"/>
<feature type="compositionally biased region" description="Gly residues" evidence="1">
    <location>
        <begin position="67"/>
        <end position="89"/>
    </location>
</feature>
<evidence type="ECO:0000313" key="2">
    <source>
        <dbReference type="EMBL" id="ADU51509.1"/>
    </source>
</evidence>
<accession>E6SML7</accession>
<dbReference type="OrthoDB" id="2084554at2"/>
<feature type="region of interest" description="Disordered" evidence="1">
    <location>
        <begin position="67"/>
        <end position="96"/>
    </location>
</feature>
<evidence type="ECO:0000256" key="1">
    <source>
        <dbReference type="SAM" id="MobiDB-lite"/>
    </source>
</evidence>
<gene>
    <name evidence="2" type="ordered locus">Tmar_1396</name>
</gene>
<evidence type="ECO:0000313" key="3">
    <source>
        <dbReference type="Proteomes" id="UP000008915"/>
    </source>
</evidence>
<protein>
    <submittedName>
        <fullName evidence="2">Uncharacterized protein</fullName>
    </submittedName>
</protein>
<dbReference type="STRING" id="644966.Tmar_1396"/>
<sequence length="166" mass="17140">MRVELTPEAAAFAARELARRPELNHTLTVEAFLVSGCCSPNLPPEVHLGLPPQGDFQAVTVPLAAAGGAGRAGGDGGGRPDGAGGGSGPGAAAPAALEEGATVPAVEVYVDPLVADFVRDWYGEEDRDRAEQAVLRIDLVRYPGREELTVRPWPPEPAAATGDGRP</sequence>
<dbReference type="RefSeq" id="WP_013495813.1">
    <property type="nucleotide sequence ID" value="NC_014831.1"/>
</dbReference>
<name>E6SML7_THEM7</name>